<feature type="transmembrane region" description="Helical" evidence="12">
    <location>
        <begin position="63"/>
        <end position="85"/>
    </location>
</feature>
<feature type="transmembrane region" description="Helical" evidence="12">
    <location>
        <begin position="421"/>
        <end position="440"/>
    </location>
</feature>
<evidence type="ECO:0000256" key="5">
    <source>
        <dbReference type="ARBA" id="ARBA00022475"/>
    </source>
</evidence>
<sequence length="613" mass="66049">MHDPSTPPRTSDAAKDRSPVDTATASYRVTAISCALLSAALAAGLLAEASIQDGIEVLDIVRVILIFVTTAWLAWGAMLAFIGLARRRATAEPELQLPQPATVVLVPICNEDPVATFARVAAMDRSIRDAGIRADIAILSDTRAPEAAAHEQRAFARLMAETDGAQRIFYRQREDGRGRKAGNVEDFIRRSGGAYEFAVILDADSLMEGSAIRGMIARMQADPKLGLLQTLPRIVAAHSFFGRAMQFAAAFHGPAFTRGLARMQGTTGPFWGHNAIVRIRAFAQSCGLPELSGKPPFGGHILSHDYVEAALLARAGWTVKVDASIDGSYEEGPENVLSYAKRDRRWCQGNLQHIRLLLAPGLAGWSRFVFLQGIFSYLVSLLWAGFLVASVAATVTAPAPDYFPDRYQLFPVFPTDRSREIMALALGILGLLVLPKFAIWAQSLAEGRVRSFGGALGSLLSVVTEILLTSLLAPVMLMYQSRAVLQVLSGRDGGWPANARGEGKLSIAQATRASFWIVLAGGAIYFATAWLAPDLAPWLLPVCVPMLLAPLLIAWTSRPLTHALFRAPEERAVPPVLNRFRAIHGAWLDEMSPARVDQPAAPSAPGAAAHVAV</sequence>
<accession>A0ABV7GQ65</accession>
<evidence type="ECO:0000256" key="11">
    <source>
        <dbReference type="ARBA" id="ARBA00023136"/>
    </source>
</evidence>
<dbReference type="RefSeq" id="WP_275633937.1">
    <property type="nucleotide sequence ID" value="NZ_JARGYD010000007.1"/>
</dbReference>
<dbReference type="GO" id="GO:0016757">
    <property type="term" value="F:glycosyltransferase activity"/>
    <property type="evidence" value="ECO:0007669"/>
    <property type="project" value="UniProtKB-KW"/>
</dbReference>
<comment type="similarity">
    <text evidence="3">Belongs to the glycosyltransferase 2 family. OpgH subfamily.</text>
</comment>
<keyword evidence="6" id="KW-0997">Cell inner membrane</keyword>
<dbReference type="PANTHER" id="PTHR43867">
    <property type="entry name" value="CELLULOSE SYNTHASE CATALYTIC SUBUNIT A [UDP-FORMING]"/>
    <property type="match status" value="1"/>
</dbReference>
<feature type="transmembrane region" description="Helical" evidence="12">
    <location>
        <begin position="25"/>
        <end position="51"/>
    </location>
</feature>
<comment type="pathway">
    <text evidence="2">Glycan metabolism; osmoregulated periplasmic glucan (OPG) biosynthesis.</text>
</comment>
<name>A0ABV7GQ65_9RHOB</name>
<evidence type="ECO:0000256" key="2">
    <source>
        <dbReference type="ARBA" id="ARBA00005001"/>
    </source>
</evidence>
<keyword evidence="5" id="KW-1003">Cell membrane</keyword>
<dbReference type="EMBL" id="JBHRTB010000010">
    <property type="protein sequence ID" value="MFC3142418.1"/>
    <property type="molecule type" value="Genomic_DNA"/>
</dbReference>
<feature type="transmembrane region" description="Helical" evidence="12">
    <location>
        <begin position="513"/>
        <end position="532"/>
    </location>
</feature>
<evidence type="ECO:0000256" key="10">
    <source>
        <dbReference type="ARBA" id="ARBA00022989"/>
    </source>
</evidence>
<evidence type="ECO:0000256" key="12">
    <source>
        <dbReference type="SAM" id="Phobius"/>
    </source>
</evidence>
<dbReference type="PANTHER" id="PTHR43867:SF5">
    <property type="entry name" value="GLUCANS BIOSYNTHESIS GLUCOSYLTRANSFERASE H"/>
    <property type="match status" value="1"/>
</dbReference>
<evidence type="ECO:0000256" key="8">
    <source>
        <dbReference type="ARBA" id="ARBA00022679"/>
    </source>
</evidence>
<keyword evidence="11 12" id="KW-0472">Membrane</keyword>
<dbReference type="NCBIfam" id="NF003959">
    <property type="entry name" value="PRK05454.2-2"/>
    <property type="match status" value="1"/>
</dbReference>
<comment type="caution">
    <text evidence="14">The sequence shown here is derived from an EMBL/GenBank/DDBJ whole genome shotgun (WGS) entry which is preliminary data.</text>
</comment>
<reference evidence="15" key="1">
    <citation type="journal article" date="2019" name="Int. J. Syst. Evol. Microbiol.">
        <title>The Global Catalogue of Microorganisms (GCM) 10K type strain sequencing project: providing services to taxonomists for standard genome sequencing and annotation.</title>
        <authorList>
            <consortium name="The Broad Institute Genomics Platform"/>
            <consortium name="The Broad Institute Genome Sequencing Center for Infectious Disease"/>
            <person name="Wu L."/>
            <person name="Ma J."/>
        </authorList>
    </citation>
    <scope>NUCLEOTIDE SEQUENCE [LARGE SCALE GENOMIC DNA]</scope>
    <source>
        <strain evidence="15">KCTC 52366</strain>
    </source>
</reference>
<dbReference type="InterPro" id="IPR050321">
    <property type="entry name" value="Glycosyltr_2/OpgH_subfam"/>
</dbReference>
<feature type="transmembrane region" description="Helical" evidence="12">
    <location>
        <begin position="381"/>
        <end position="400"/>
    </location>
</feature>
<evidence type="ECO:0000256" key="9">
    <source>
        <dbReference type="ARBA" id="ARBA00022692"/>
    </source>
</evidence>
<evidence type="ECO:0000256" key="3">
    <source>
        <dbReference type="ARBA" id="ARBA00009337"/>
    </source>
</evidence>
<dbReference type="InterPro" id="IPR029044">
    <property type="entry name" value="Nucleotide-diphossugar_trans"/>
</dbReference>
<feature type="transmembrane region" description="Helical" evidence="12">
    <location>
        <begin position="538"/>
        <end position="556"/>
    </location>
</feature>
<feature type="domain" description="Glycosyltransferase 2-like" evidence="13">
    <location>
        <begin position="199"/>
        <end position="393"/>
    </location>
</feature>
<dbReference type="NCBIfam" id="NF003962">
    <property type="entry name" value="PRK05454.2-5"/>
    <property type="match status" value="1"/>
</dbReference>
<organism evidence="14 15">
    <name type="scientific">Psychromarinibacter halotolerans</name>
    <dbReference type="NCBI Taxonomy" id="1775175"/>
    <lineage>
        <taxon>Bacteria</taxon>
        <taxon>Pseudomonadati</taxon>
        <taxon>Pseudomonadota</taxon>
        <taxon>Alphaproteobacteria</taxon>
        <taxon>Rhodobacterales</taxon>
        <taxon>Paracoccaceae</taxon>
        <taxon>Psychromarinibacter</taxon>
    </lineage>
</organism>
<keyword evidence="7 14" id="KW-0328">Glycosyltransferase</keyword>
<dbReference type="NCBIfam" id="NF003958">
    <property type="entry name" value="PRK05454.2-1"/>
    <property type="match status" value="1"/>
</dbReference>
<protein>
    <recommendedName>
        <fullName evidence="4">Glucans biosynthesis glucosyltransferase H</fullName>
    </recommendedName>
</protein>
<dbReference type="SUPFAM" id="SSF53448">
    <property type="entry name" value="Nucleotide-diphospho-sugar transferases"/>
    <property type="match status" value="1"/>
</dbReference>
<evidence type="ECO:0000259" key="13">
    <source>
        <dbReference type="Pfam" id="PF13632"/>
    </source>
</evidence>
<evidence type="ECO:0000256" key="4">
    <source>
        <dbReference type="ARBA" id="ARBA00020585"/>
    </source>
</evidence>
<dbReference type="Proteomes" id="UP001595632">
    <property type="component" value="Unassembled WGS sequence"/>
</dbReference>
<keyword evidence="9 12" id="KW-0812">Transmembrane</keyword>
<proteinExistence type="inferred from homology"/>
<evidence type="ECO:0000256" key="7">
    <source>
        <dbReference type="ARBA" id="ARBA00022676"/>
    </source>
</evidence>
<gene>
    <name evidence="14" type="primary">mdoH</name>
    <name evidence="14" type="ORF">ACFOGP_06845</name>
</gene>
<dbReference type="Gene3D" id="3.90.550.10">
    <property type="entry name" value="Spore Coat Polysaccharide Biosynthesis Protein SpsA, Chain A"/>
    <property type="match status" value="1"/>
</dbReference>
<keyword evidence="10 12" id="KW-1133">Transmembrane helix</keyword>
<keyword evidence="15" id="KW-1185">Reference proteome</keyword>
<evidence type="ECO:0000256" key="6">
    <source>
        <dbReference type="ARBA" id="ARBA00022519"/>
    </source>
</evidence>
<evidence type="ECO:0000313" key="15">
    <source>
        <dbReference type="Proteomes" id="UP001595632"/>
    </source>
</evidence>
<comment type="subcellular location">
    <subcellularLocation>
        <location evidence="1">Cell inner membrane</location>
        <topology evidence="1">Multi-pass membrane protein</topology>
    </subcellularLocation>
</comment>
<keyword evidence="8 14" id="KW-0808">Transferase</keyword>
<dbReference type="InterPro" id="IPR001173">
    <property type="entry name" value="Glyco_trans_2-like"/>
</dbReference>
<evidence type="ECO:0000313" key="14">
    <source>
        <dbReference type="EMBL" id="MFC3142418.1"/>
    </source>
</evidence>
<evidence type="ECO:0000256" key="1">
    <source>
        <dbReference type="ARBA" id="ARBA00004429"/>
    </source>
</evidence>
<dbReference type="Pfam" id="PF13632">
    <property type="entry name" value="Glyco_trans_2_3"/>
    <property type="match status" value="1"/>
</dbReference>